<evidence type="ECO:0000256" key="1">
    <source>
        <dbReference type="PROSITE-ProRule" id="PRU01011"/>
    </source>
</evidence>
<name>A0AAN7B2Z6_9PEZI</name>
<protein>
    <submittedName>
        <fullName evidence="2">Hemopexin-like domain-containing protein</fullName>
    </submittedName>
</protein>
<reference evidence="2" key="1">
    <citation type="journal article" date="2023" name="Mol. Phylogenet. Evol.">
        <title>Genome-scale phylogeny and comparative genomics of the fungal order Sordariales.</title>
        <authorList>
            <person name="Hensen N."/>
            <person name="Bonometti L."/>
            <person name="Westerberg I."/>
            <person name="Brannstrom I.O."/>
            <person name="Guillou S."/>
            <person name="Cros-Aarteil S."/>
            <person name="Calhoun S."/>
            <person name="Haridas S."/>
            <person name="Kuo A."/>
            <person name="Mondo S."/>
            <person name="Pangilinan J."/>
            <person name="Riley R."/>
            <person name="LaButti K."/>
            <person name="Andreopoulos B."/>
            <person name="Lipzen A."/>
            <person name="Chen C."/>
            <person name="Yan M."/>
            <person name="Daum C."/>
            <person name="Ng V."/>
            <person name="Clum A."/>
            <person name="Steindorff A."/>
            <person name="Ohm R.A."/>
            <person name="Martin F."/>
            <person name="Silar P."/>
            <person name="Natvig D.O."/>
            <person name="Lalanne C."/>
            <person name="Gautier V."/>
            <person name="Ament-Velasquez S.L."/>
            <person name="Kruys A."/>
            <person name="Hutchinson M.I."/>
            <person name="Powell A.J."/>
            <person name="Barry K."/>
            <person name="Miller A.N."/>
            <person name="Grigoriev I.V."/>
            <person name="Debuchy R."/>
            <person name="Gladieux P."/>
            <person name="Hiltunen Thoren M."/>
            <person name="Johannesson H."/>
        </authorList>
    </citation>
    <scope>NUCLEOTIDE SEQUENCE</scope>
    <source>
        <strain evidence="2">PSN293</strain>
    </source>
</reference>
<dbReference type="Proteomes" id="UP001301769">
    <property type="component" value="Unassembled WGS sequence"/>
</dbReference>
<keyword evidence="3" id="KW-1185">Reference proteome</keyword>
<feature type="repeat" description="Hemopexin" evidence="1">
    <location>
        <begin position="180"/>
        <end position="235"/>
    </location>
</feature>
<dbReference type="AlphaFoldDB" id="A0AAN7B2Z6"/>
<feature type="repeat" description="Hemopexin" evidence="1">
    <location>
        <begin position="118"/>
        <end position="174"/>
    </location>
</feature>
<evidence type="ECO:0000313" key="3">
    <source>
        <dbReference type="Proteomes" id="UP001301769"/>
    </source>
</evidence>
<feature type="repeat" description="Hemopexin" evidence="1">
    <location>
        <begin position="58"/>
        <end position="113"/>
    </location>
</feature>
<dbReference type="Pfam" id="PF00045">
    <property type="entry name" value="Hemopexin"/>
    <property type="match status" value="1"/>
</dbReference>
<dbReference type="InterPro" id="IPR018487">
    <property type="entry name" value="Hemopexin-like_repeat"/>
</dbReference>
<evidence type="ECO:0000313" key="2">
    <source>
        <dbReference type="EMBL" id="KAK4208374.1"/>
    </source>
</evidence>
<dbReference type="EMBL" id="MU858246">
    <property type="protein sequence ID" value="KAK4208374.1"/>
    <property type="molecule type" value="Genomic_DNA"/>
</dbReference>
<gene>
    <name evidence="2" type="ORF">QBC37DRAFT_296812</name>
</gene>
<dbReference type="PROSITE" id="PS51642">
    <property type="entry name" value="HEMOPEXIN_2"/>
    <property type="match status" value="4"/>
</dbReference>
<comment type="caution">
    <text evidence="2">The sequence shown here is derived from an EMBL/GenBank/DDBJ whole genome shotgun (WGS) entry which is preliminary data.</text>
</comment>
<reference evidence="2" key="2">
    <citation type="submission" date="2023-05" db="EMBL/GenBank/DDBJ databases">
        <authorList>
            <consortium name="Lawrence Berkeley National Laboratory"/>
            <person name="Steindorff A."/>
            <person name="Hensen N."/>
            <person name="Bonometti L."/>
            <person name="Westerberg I."/>
            <person name="Brannstrom I.O."/>
            <person name="Guillou S."/>
            <person name="Cros-Aarteil S."/>
            <person name="Calhoun S."/>
            <person name="Haridas S."/>
            <person name="Kuo A."/>
            <person name="Mondo S."/>
            <person name="Pangilinan J."/>
            <person name="Riley R."/>
            <person name="Labutti K."/>
            <person name="Andreopoulos B."/>
            <person name="Lipzen A."/>
            <person name="Chen C."/>
            <person name="Yanf M."/>
            <person name="Daum C."/>
            <person name="Ng V."/>
            <person name="Clum A."/>
            <person name="Ohm R."/>
            <person name="Martin F."/>
            <person name="Silar P."/>
            <person name="Natvig D."/>
            <person name="Lalanne C."/>
            <person name="Gautier V."/>
            <person name="Ament-Velasquez S.L."/>
            <person name="Kruys A."/>
            <person name="Hutchinson M.I."/>
            <person name="Powell A.J."/>
            <person name="Barry K."/>
            <person name="Miller A.N."/>
            <person name="Grigoriev I.V."/>
            <person name="Debuchy R."/>
            <person name="Gladieux P."/>
            <person name="Thoren M.H."/>
            <person name="Johannesson H."/>
        </authorList>
    </citation>
    <scope>NUCLEOTIDE SEQUENCE</scope>
    <source>
        <strain evidence="2">PSN293</strain>
    </source>
</reference>
<accession>A0AAN7B2Z6</accession>
<dbReference type="Gene3D" id="2.110.10.10">
    <property type="entry name" value="Hemopexin-like domain"/>
    <property type="match status" value="1"/>
</dbReference>
<sequence>MSTRAAFESPAIDEAYFFSGSRYARVRYSPGTPDEKITYGPTTIAAEWKTLEKAGFASSGIDAAMAIRDSPGHENQVYFFSGTKYLRIRFTPGTPDEELLNGPTEISSGWASLDKAGFKTVDAILPISGVESAKGQAYVFSGDKFVRVNVNPGVHRGDTIVFGPAKIADEWPNLVEAGFGDGVDAVLSASGQKGFEDQAYFFKGERYVRVRVIPGQKQETITYGPADIKDGWKTLAWGW</sequence>
<proteinExistence type="predicted"/>
<dbReference type="InterPro" id="IPR036375">
    <property type="entry name" value="Hemopexin-like_dom_sf"/>
</dbReference>
<feature type="repeat" description="Hemopexin" evidence="1">
    <location>
        <begin position="1"/>
        <end position="51"/>
    </location>
</feature>
<organism evidence="2 3">
    <name type="scientific">Rhypophila decipiens</name>
    <dbReference type="NCBI Taxonomy" id="261697"/>
    <lineage>
        <taxon>Eukaryota</taxon>
        <taxon>Fungi</taxon>
        <taxon>Dikarya</taxon>
        <taxon>Ascomycota</taxon>
        <taxon>Pezizomycotina</taxon>
        <taxon>Sordariomycetes</taxon>
        <taxon>Sordariomycetidae</taxon>
        <taxon>Sordariales</taxon>
        <taxon>Naviculisporaceae</taxon>
        <taxon>Rhypophila</taxon>
    </lineage>
</organism>
<dbReference type="SMART" id="SM00120">
    <property type="entry name" value="HX"/>
    <property type="match status" value="4"/>
</dbReference>
<dbReference type="SUPFAM" id="SSF50923">
    <property type="entry name" value="Hemopexin-like domain"/>
    <property type="match status" value="1"/>
</dbReference>